<reference evidence="2" key="2">
    <citation type="submission" date="2020-05" db="UniProtKB">
        <authorList>
            <consortium name="EnsemblMetazoa"/>
        </authorList>
    </citation>
    <scope>IDENTIFICATION</scope>
</reference>
<accession>A0A084WDE6</accession>
<protein>
    <submittedName>
        <fullName evidence="1 2">Aquaporin-12A</fullName>
    </submittedName>
</protein>
<dbReference type="EMBL" id="ATLV01022999">
    <property type="status" value="NOT_ANNOTATED_CDS"/>
    <property type="molecule type" value="Genomic_DNA"/>
</dbReference>
<name>A0A084WDE6_ANOSI</name>
<dbReference type="VEuPathDB" id="VectorBase:ASIC016361"/>
<evidence type="ECO:0000313" key="2">
    <source>
        <dbReference type="EnsemblMetazoa" id="ASIC016361-PA"/>
    </source>
</evidence>
<dbReference type="EnsemblMetazoa" id="ASIC016361-RA">
    <property type="protein sequence ID" value="ASIC016361-PA"/>
    <property type="gene ID" value="ASIC016361"/>
</dbReference>
<reference evidence="1 3" key="1">
    <citation type="journal article" date="2014" name="BMC Genomics">
        <title>Genome sequence of Anopheles sinensis provides insight into genetics basis of mosquito competence for malaria parasites.</title>
        <authorList>
            <person name="Zhou D."/>
            <person name="Zhang D."/>
            <person name="Ding G."/>
            <person name="Shi L."/>
            <person name="Hou Q."/>
            <person name="Ye Y."/>
            <person name="Xu Y."/>
            <person name="Zhou H."/>
            <person name="Xiong C."/>
            <person name="Li S."/>
            <person name="Yu J."/>
            <person name="Hong S."/>
            <person name="Yu X."/>
            <person name="Zou P."/>
            <person name="Chen C."/>
            <person name="Chang X."/>
            <person name="Wang W."/>
            <person name="Lv Y."/>
            <person name="Sun Y."/>
            <person name="Ma L."/>
            <person name="Shen B."/>
            <person name="Zhu C."/>
        </authorList>
    </citation>
    <scope>NUCLEOTIDE SEQUENCE [LARGE SCALE GENOMIC DNA]</scope>
</reference>
<organism evidence="1">
    <name type="scientific">Anopheles sinensis</name>
    <name type="common">Mosquito</name>
    <dbReference type="NCBI Taxonomy" id="74873"/>
    <lineage>
        <taxon>Eukaryota</taxon>
        <taxon>Metazoa</taxon>
        <taxon>Ecdysozoa</taxon>
        <taxon>Arthropoda</taxon>
        <taxon>Hexapoda</taxon>
        <taxon>Insecta</taxon>
        <taxon>Pterygota</taxon>
        <taxon>Neoptera</taxon>
        <taxon>Endopterygota</taxon>
        <taxon>Diptera</taxon>
        <taxon>Nematocera</taxon>
        <taxon>Culicoidea</taxon>
        <taxon>Culicidae</taxon>
        <taxon>Anophelinae</taxon>
        <taxon>Anopheles</taxon>
    </lineage>
</organism>
<dbReference type="Proteomes" id="UP000030765">
    <property type="component" value="Unassembled WGS sequence"/>
</dbReference>
<gene>
    <name evidence="1" type="ORF">ZHAS_00016361</name>
</gene>
<sequence>MGTKSKVVQLGKTFGQFDILHDHEHHSTAEDMLNVLFSVITNKRANSFRALSVSQTEEIKTTQAWSLMSEIRTAQLNGQSESASIVCFSRYLTFCTLSWNDISPGSKSTSRYADCRPGTTKRCWMVITALGVPWRGRSRGSICIFHFWLVHVSRRVSGHCIVKRNRAPTDRRVKPLESTLVTVLCRFTASTIAAVLAARYANRSPPC</sequence>
<dbReference type="AlphaFoldDB" id="A0A084WDE6"/>
<evidence type="ECO:0000313" key="1">
    <source>
        <dbReference type="EMBL" id="KFB48240.1"/>
    </source>
</evidence>
<evidence type="ECO:0000313" key="3">
    <source>
        <dbReference type="Proteomes" id="UP000030765"/>
    </source>
</evidence>
<dbReference type="EMBL" id="KE525339">
    <property type="protein sequence ID" value="KFB48240.1"/>
    <property type="molecule type" value="Genomic_DNA"/>
</dbReference>
<proteinExistence type="predicted"/>
<keyword evidence="3" id="KW-1185">Reference proteome</keyword>